<dbReference type="InterPro" id="IPR017853">
    <property type="entry name" value="GH"/>
</dbReference>
<name>A0A2U2RNG6_9MICO</name>
<protein>
    <recommendedName>
        <fullName evidence="6">Glycosyl hydrolase family 30 TIM-barrel domain-containing protein</fullName>
    </recommendedName>
</protein>
<keyword evidence="3 4" id="KW-0378">Hydrolase</keyword>
<dbReference type="Proteomes" id="UP000245590">
    <property type="component" value="Unassembled WGS sequence"/>
</dbReference>
<keyword evidence="4" id="KW-0326">Glycosidase</keyword>
<dbReference type="Gene3D" id="2.60.40.1180">
    <property type="entry name" value="Golgi alpha-mannosidase II"/>
    <property type="match status" value="1"/>
</dbReference>
<dbReference type="InterPro" id="IPR033453">
    <property type="entry name" value="Glyco_hydro_30_TIM-barrel"/>
</dbReference>
<dbReference type="GO" id="GO:0016020">
    <property type="term" value="C:membrane"/>
    <property type="evidence" value="ECO:0007669"/>
    <property type="project" value="GOC"/>
</dbReference>
<dbReference type="AlphaFoldDB" id="A0A2U2RNG6"/>
<dbReference type="InterPro" id="IPR001139">
    <property type="entry name" value="Glyco_hydro_30"/>
</dbReference>
<evidence type="ECO:0000259" key="6">
    <source>
        <dbReference type="Pfam" id="PF02055"/>
    </source>
</evidence>
<dbReference type="PANTHER" id="PTHR11069:SF23">
    <property type="entry name" value="LYSOSOMAL ACID GLUCOSYLCERAMIDASE"/>
    <property type="match status" value="1"/>
</dbReference>
<sequence>MSDASPTSTSRRRALLGGATAAVAAGGAAVTAPIAAADGRGGHGRGQGSGHGHQHGTARAATGVPIVSIPRQGGVIATSPDPATMFTALPASTEVAPTVIDVGAPLRGRRIEGFGGALTHSAATLLLQMGTKRRSALLTDLFSPTGAHRLNALRIPLGTSDFTTDADYYTFADWKGPSADPLRHLSIERDEASILPVLREILAINPQLTVLMSPWSAPAWMKTSGSLIGGSLHDDARTRALYAEYLARSVQEYRRRVRHLEVAAISVQNEPLHGEAQYPCMTMTADEQVDVIARTQDALARHHQSTEVYVYDHNWDHPEYPIEVLDGLAAKRRDAWGVGFHAYGGDAASAGDAVQEAHPGARIWLTEQTGTRNLEKSYPENFAECLSWMSTNLFLPSLAHRHRGVILFNLVLDEDGGPGPSTFTNGTGLVQWEADGTKLTPNAELLVMSHFSRFVTPGSQLVETSVDGEGLLCVGARSGGRDVVVVHNNREPRDVSVRRSRSVRGHVLTAKIPAVALATFVLGEGR</sequence>
<proteinExistence type="inferred from homology"/>
<feature type="domain" description="Glycosyl hydrolase family 30 TIM-barrel" evidence="6">
    <location>
        <begin position="111"/>
        <end position="455"/>
    </location>
</feature>
<dbReference type="GO" id="GO:0006680">
    <property type="term" value="P:glucosylceramide catabolic process"/>
    <property type="evidence" value="ECO:0007669"/>
    <property type="project" value="TreeGrafter"/>
</dbReference>
<dbReference type="EMBL" id="QFKX01000001">
    <property type="protein sequence ID" value="PWH07413.1"/>
    <property type="molecule type" value="Genomic_DNA"/>
</dbReference>
<comment type="caution">
    <text evidence="7">The sequence shown here is derived from an EMBL/GenBank/DDBJ whole genome shotgun (WGS) entry which is preliminary data.</text>
</comment>
<comment type="similarity">
    <text evidence="1 4">Belongs to the glycosyl hydrolase 30 family.</text>
</comment>
<organism evidence="7 8">
    <name type="scientific">Brachybacterium endophyticum</name>
    <dbReference type="NCBI Taxonomy" id="2182385"/>
    <lineage>
        <taxon>Bacteria</taxon>
        <taxon>Bacillati</taxon>
        <taxon>Actinomycetota</taxon>
        <taxon>Actinomycetes</taxon>
        <taxon>Micrococcales</taxon>
        <taxon>Dermabacteraceae</taxon>
        <taxon>Brachybacterium</taxon>
    </lineage>
</organism>
<keyword evidence="8" id="KW-1185">Reference proteome</keyword>
<dbReference type="GO" id="GO:0004348">
    <property type="term" value="F:glucosylceramidase activity"/>
    <property type="evidence" value="ECO:0007669"/>
    <property type="project" value="InterPro"/>
</dbReference>
<dbReference type="RefSeq" id="WP_109274298.1">
    <property type="nucleotide sequence ID" value="NZ_QFKX01000001.1"/>
</dbReference>
<dbReference type="Gene3D" id="3.20.20.80">
    <property type="entry name" value="Glycosidases"/>
    <property type="match status" value="1"/>
</dbReference>
<dbReference type="PROSITE" id="PS51318">
    <property type="entry name" value="TAT"/>
    <property type="match status" value="1"/>
</dbReference>
<gene>
    <name evidence="7" type="ORF">DEO23_01875</name>
</gene>
<reference evidence="7 8" key="1">
    <citation type="submission" date="2018-05" db="EMBL/GenBank/DDBJ databases">
        <title>Brachybacterium sp. M1HQ-2T, whole genome shotgun sequence.</title>
        <authorList>
            <person name="Tuo L."/>
        </authorList>
    </citation>
    <scope>NUCLEOTIDE SEQUENCE [LARGE SCALE GENOMIC DNA]</scope>
    <source>
        <strain evidence="7 8">M1HQ-2</strain>
    </source>
</reference>
<dbReference type="Pfam" id="PF02055">
    <property type="entry name" value="Glyco_hydro_30"/>
    <property type="match status" value="1"/>
</dbReference>
<evidence type="ECO:0000256" key="5">
    <source>
        <dbReference type="SAM" id="MobiDB-lite"/>
    </source>
</evidence>
<accession>A0A2U2RNG6</accession>
<evidence type="ECO:0000256" key="1">
    <source>
        <dbReference type="ARBA" id="ARBA00005382"/>
    </source>
</evidence>
<evidence type="ECO:0000313" key="7">
    <source>
        <dbReference type="EMBL" id="PWH07413.1"/>
    </source>
</evidence>
<evidence type="ECO:0000313" key="8">
    <source>
        <dbReference type="Proteomes" id="UP000245590"/>
    </source>
</evidence>
<feature type="region of interest" description="Disordered" evidence="5">
    <location>
        <begin position="36"/>
        <end position="57"/>
    </location>
</feature>
<keyword evidence="2" id="KW-0732">Signal</keyword>
<dbReference type="SUPFAM" id="SSF51445">
    <property type="entry name" value="(Trans)glycosidases"/>
    <property type="match status" value="1"/>
</dbReference>
<dbReference type="PANTHER" id="PTHR11069">
    <property type="entry name" value="GLUCOSYLCERAMIDASE"/>
    <property type="match status" value="1"/>
</dbReference>
<dbReference type="InterPro" id="IPR006311">
    <property type="entry name" value="TAT_signal"/>
</dbReference>
<dbReference type="InterPro" id="IPR013780">
    <property type="entry name" value="Glyco_hydro_b"/>
</dbReference>
<evidence type="ECO:0000256" key="4">
    <source>
        <dbReference type="RuleBase" id="RU361188"/>
    </source>
</evidence>
<dbReference type="OrthoDB" id="9806701at2"/>
<evidence type="ECO:0000256" key="3">
    <source>
        <dbReference type="ARBA" id="ARBA00022801"/>
    </source>
</evidence>
<evidence type="ECO:0000256" key="2">
    <source>
        <dbReference type="ARBA" id="ARBA00022729"/>
    </source>
</evidence>